<dbReference type="RefSeq" id="WP_021696880.1">
    <property type="nucleotide sequence ID" value="NZ_BATC01000012.1"/>
</dbReference>
<gene>
    <name evidence="1" type="ORF">MBEBAB_1034</name>
</gene>
<reference evidence="2" key="1">
    <citation type="journal article" date="2013" name="Genome Announc.">
        <title>Draft Genome Sequence of the Dimorphic Prosthecate Bacterium Brevundimonas abyssalis TAR-001T.</title>
        <authorList>
            <person name="Tsubouchi T."/>
            <person name="Nishi S."/>
            <person name="Usui K."/>
            <person name="Shimane Y."/>
            <person name="Takaki Y."/>
            <person name="Maruyama T."/>
            <person name="Hatada Y."/>
        </authorList>
    </citation>
    <scope>NUCLEOTIDE SEQUENCE [LARGE SCALE GENOMIC DNA]</scope>
    <source>
        <strain evidence="2">TAR-001</strain>
    </source>
</reference>
<comment type="caution">
    <text evidence="1">The sequence shown here is derived from an EMBL/GenBank/DDBJ whole genome shotgun (WGS) entry which is preliminary data.</text>
</comment>
<name>A0A8E0N8P6_9CAUL</name>
<organism evidence="1 2">
    <name type="scientific">Brevundimonas abyssalis TAR-001</name>
    <dbReference type="NCBI Taxonomy" id="1391729"/>
    <lineage>
        <taxon>Bacteria</taxon>
        <taxon>Pseudomonadati</taxon>
        <taxon>Pseudomonadota</taxon>
        <taxon>Alphaproteobacteria</taxon>
        <taxon>Caulobacterales</taxon>
        <taxon>Caulobacteraceae</taxon>
        <taxon>Brevundimonas</taxon>
    </lineage>
</organism>
<keyword evidence="2" id="KW-1185">Reference proteome</keyword>
<dbReference type="EMBL" id="BATC01000012">
    <property type="protein sequence ID" value="GAD58784.1"/>
    <property type="molecule type" value="Genomic_DNA"/>
</dbReference>
<sequence length="322" mass="33945">MTAWLLMAAALAGQSPEQARWTWTLYGADGGDRVVLANEIPDTPSLRATLECDPGSGAVLVSVFDREGADAGYVSIRSGQASTASQGELAEDGGATRLTASMRMEHPVFAAFLETRALALHQGENRWTVRVGARHGALLNDFAAPAAADPGGPMRALNPLITVSSVLILAACASVETPTPEPWVRPESPAPTPIAGFDWHFNRHADGAALAYGVAESDDVRLSLHCETGTPGLMLYKDVEEGAAPVIHLESGGETERFPAEAQPSMLSGGVILSATADPSHPVFQRFRRVGWIASWVGDRREAYAAHAGSEAAVESFFNACG</sequence>
<proteinExistence type="predicted"/>
<dbReference type="Proteomes" id="UP000016569">
    <property type="component" value="Unassembled WGS sequence"/>
</dbReference>
<protein>
    <submittedName>
        <fullName evidence="1">Uncharacterized protein</fullName>
    </submittedName>
</protein>
<evidence type="ECO:0000313" key="2">
    <source>
        <dbReference type="Proteomes" id="UP000016569"/>
    </source>
</evidence>
<evidence type="ECO:0000313" key="1">
    <source>
        <dbReference type="EMBL" id="GAD58784.1"/>
    </source>
</evidence>
<dbReference type="OrthoDB" id="7203041at2"/>
<dbReference type="AlphaFoldDB" id="A0A8E0N8P6"/>
<accession>A0A8E0N8P6</accession>